<reference evidence="6" key="2">
    <citation type="journal article" date="2024" name="Plant">
        <title>Genomic evolution and insights into agronomic trait innovations of Sesamum species.</title>
        <authorList>
            <person name="Miao H."/>
            <person name="Wang L."/>
            <person name="Qu L."/>
            <person name="Liu H."/>
            <person name="Sun Y."/>
            <person name="Le M."/>
            <person name="Wang Q."/>
            <person name="Wei S."/>
            <person name="Zheng Y."/>
            <person name="Lin W."/>
            <person name="Duan Y."/>
            <person name="Cao H."/>
            <person name="Xiong S."/>
            <person name="Wang X."/>
            <person name="Wei L."/>
            <person name="Li C."/>
            <person name="Ma Q."/>
            <person name="Ju M."/>
            <person name="Zhao R."/>
            <person name="Li G."/>
            <person name="Mu C."/>
            <person name="Tian Q."/>
            <person name="Mei H."/>
            <person name="Zhang T."/>
            <person name="Gao T."/>
            <person name="Zhang H."/>
        </authorList>
    </citation>
    <scope>NUCLEOTIDE SEQUENCE</scope>
    <source>
        <strain evidence="6">K16</strain>
    </source>
</reference>
<dbReference type="GO" id="GO:0051726">
    <property type="term" value="P:regulation of cell cycle"/>
    <property type="evidence" value="ECO:0007669"/>
    <property type="project" value="InterPro"/>
</dbReference>
<name>A0AAE1X8T7_9LAMI</name>
<reference evidence="6" key="1">
    <citation type="submission" date="2020-06" db="EMBL/GenBank/DDBJ databases">
        <authorList>
            <person name="Li T."/>
            <person name="Hu X."/>
            <person name="Zhang T."/>
            <person name="Song X."/>
            <person name="Zhang H."/>
            <person name="Dai N."/>
            <person name="Sheng W."/>
            <person name="Hou X."/>
            <person name="Wei L."/>
        </authorList>
    </citation>
    <scope>NUCLEOTIDE SEQUENCE</scope>
    <source>
        <strain evidence="6">K16</strain>
        <tissue evidence="6">Leaf</tissue>
    </source>
</reference>
<keyword evidence="3 6" id="KW-0649">Protein kinase inhibitor</keyword>
<dbReference type="GO" id="GO:0004861">
    <property type="term" value="F:cyclin-dependent protein serine/threonine kinase inhibitor activity"/>
    <property type="evidence" value="ECO:0007669"/>
    <property type="project" value="InterPro"/>
</dbReference>
<dbReference type="Proteomes" id="UP001289374">
    <property type="component" value="Unassembled WGS sequence"/>
</dbReference>
<evidence type="ECO:0000256" key="3">
    <source>
        <dbReference type="ARBA" id="ARBA00023013"/>
    </source>
</evidence>
<sequence>MKGYKMRFLRSIPTAHEMEEFFTRAEQPQQRHFIEKYNFDIVNDLPLPGRYEVLDSWPKHFIDEHSVDVLTLCVVIDCTYEDCVEPLLTGIIRVVFTVLFIQ</sequence>
<evidence type="ECO:0000259" key="5">
    <source>
        <dbReference type="Pfam" id="PF02234"/>
    </source>
</evidence>
<dbReference type="InterPro" id="IPR044275">
    <property type="entry name" value="KRP"/>
</dbReference>
<feature type="domain" description="Cyclin-dependent kinase inhibitor" evidence="5">
    <location>
        <begin position="12"/>
        <end position="52"/>
    </location>
</feature>
<dbReference type="InterPro" id="IPR044898">
    <property type="entry name" value="CDI_dom_sf"/>
</dbReference>
<evidence type="ECO:0000256" key="2">
    <source>
        <dbReference type="ARBA" id="ARBA00010274"/>
    </source>
</evidence>
<dbReference type="EMBL" id="JACGWL010000002">
    <property type="protein sequence ID" value="KAK4407336.1"/>
    <property type="molecule type" value="Genomic_DNA"/>
</dbReference>
<dbReference type="Gene3D" id="4.10.365.10">
    <property type="entry name" value="p27"/>
    <property type="match status" value="1"/>
</dbReference>
<dbReference type="AlphaFoldDB" id="A0AAE1X8T7"/>
<evidence type="ECO:0000256" key="4">
    <source>
        <dbReference type="ARBA" id="ARBA00023306"/>
    </source>
</evidence>
<evidence type="ECO:0000313" key="7">
    <source>
        <dbReference type="Proteomes" id="UP001289374"/>
    </source>
</evidence>
<dbReference type="GO" id="GO:0005654">
    <property type="term" value="C:nucleoplasm"/>
    <property type="evidence" value="ECO:0007669"/>
    <property type="project" value="UniProtKB-SubCell"/>
</dbReference>
<proteinExistence type="inferred from homology"/>
<protein>
    <submittedName>
        <fullName evidence="6">Cyclin-dependent kinase inhibitor 3</fullName>
    </submittedName>
</protein>
<comment type="caution">
    <text evidence="6">The sequence shown here is derived from an EMBL/GenBank/DDBJ whole genome shotgun (WGS) entry which is preliminary data.</text>
</comment>
<evidence type="ECO:0000313" key="6">
    <source>
        <dbReference type="EMBL" id="KAK4407336.1"/>
    </source>
</evidence>
<dbReference type="PANTHER" id="PTHR46776">
    <property type="entry name" value="CYCLIN-DEPENDENT KINASE INHIBITOR 4-RELATED"/>
    <property type="match status" value="1"/>
</dbReference>
<comment type="similarity">
    <text evidence="2">Belongs to the CDI family. ICK/KRP subfamily.</text>
</comment>
<dbReference type="Pfam" id="PF02234">
    <property type="entry name" value="CDI"/>
    <property type="match status" value="1"/>
</dbReference>
<dbReference type="InterPro" id="IPR003175">
    <property type="entry name" value="CDI_dom"/>
</dbReference>
<gene>
    <name evidence="6" type="ORF">Sango_0314600</name>
</gene>
<accession>A0AAE1X8T7</accession>
<evidence type="ECO:0000256" key="1">
    <source>
        <dbReference type="ARBA" id="ARBA00004642"/>
    </source>
</evidence>
<keyword evidence="4" id="KW-0131">Cell cycle</keyword>
<keyword evidence="7" id="KW-1185">Reference proteome</keyword>
<organism evidence="6 7">
    <name type="scientific">Sesamum angolense</name>
    <dbReference type="NCBI Taxonomy" id="2727404"/>
    <lineage>
        <taxon>Eukaryota</taxon>
        <taxon>Viridiplantae</taxon>
        <taxon>Streptophyta</taxon>
        <taxon>Embryophyta</taxon>
        <taxon>Tracheophyta</taxon>
        <taxon>Spermatophyta</taxon>
        <taxon>Magnoliopsida</taxon>
        <taxon>eudicotyledons</taxon>
        <taxon>Gunneridae</taxon>
        <taxon>Pentapetalae</taxon>
        <taxon>asterids</taxon>
        <taxon>lamiids</taxon>
        <taxon>Lamiales</taxon>
        <taxon>Pedaliaceae</taxon>
        <taxon>Sesamum</taxon>
    </lineage>
</organism>
<comment type="subcellular location">
    <subcellularLocation>
        <location evidence="1">Nucleus</location>
        <location evidence="1">Nucleoplasm</location>
    </subcellularLocation>
</comment>